<dbReference type="EMBL" id="JAJJMB010009592">
    <property type="protein sequence ID" value="KAI3912949.1"/>
    <property type="molecule type" value="Genomic_DNA"/>
</dbReference>
<evidence type="ECO:0000256" key="1">
    <source>
        <dbReference type="ARBA" id="ARBA00023157"/>
    </source>
</evidence>
<dbReference type="Gene3D" id="2.40.40.10">
    <property type="entry name" value="RlpA-like domain"/>
    <property type="match status" value="1"/>
</dbReference>
<dbReference type="InterPro" id="IPR044301">
    <property type="entry name" value="PR4"/>
</dbReference>
<name>A0AAD4XGW0_9MAGN</name>
<dbReference type="AlphaFoldDB" id="A0AAD4XGW0"/>
<gene>
    <name evidence="4" type="ORF">MKW98_019302</name>
</gene>
<evidence type="ECO:0000259" key="3">
    <source>
        <dbReference type="PROSITE" id="PS51174"/>
    </source>
</evidence>
<accession>A0AAD4XGW0</accession>
<evidence type="ECO:0000256" key="2">
    <source>
        <dbReference type="SAM" id="SignalP"/>
    </source>
</evidence>
<feature type="domain" description="Barwin" evidence="3">
    <location>
        <begin position="25"/>
        <end position="134"/>
    </location>
</feature>
<dbReference type="PANTHER" id="PTHR46351:SF6">
    <property type="entry name" value="PATHOGENESIS-RELATED PROTEIN PR-4A"/>
    <property type="match status" value="1"/>
</dbReference>
<organism evidence="4 5">
    <name type="scientific">Papaver atlanticum</name>
    <dbReference type="NCBI Taxonomy" id="357466"/>
    <lineage>
        <taxon>Eukaryota</taxon>
        <taxon>Viridiplantae</taxon>
        <taxon>Streptophyta</taxon>
        <taxon>Embryophyta</taxon>
        <taxon>Tracheophyta</taxon>
        <taxon>Spermatophyta</taxon>
        <taxon>Magnoliopsida</taxon>
        <taxon>Ranunculales</taxon>
        <taxon>Papaveraceae</taxon>
        <taxon>Papaveroideae</taxon>
        <taxon>Papaver</taxon>
    </lineage>
</organism>
<proteinExistence type="predicted"/>
<dbReference type="PROSITE" id="PS51174">
    <property type="entry name" value="BARWIN_3"/>
    <property type="match status" value="1"/>
</dbReference>
<keyword evidence="5" id="KW-1185">Reference proteome</keyword>
<keyword evidence="1" id="KW-1015">Disulfide bond</keyword>
<sequence>MATKQLYTIFLLFLAAAVICIVNGQSATNVRATYHIYNPAKIGWNLNKASAYCSTWDANKSLAWRKKYGWTAFCGPAGPVYNRSTGAKIIVRSVDQCSNGGLDLDYNTVFKKIDTNGKGYRDGHMFVNYSFVKC</sequence>
<comment type="caution">
    <text evidence="4">The sequence shown here is derived from an EMBL/GenBank/DDBJ whole genome shotgun (WGS) entry which is preliminary data.</text>
</comment>
<dbReference type="Pfam" id="PF00967">
    <property type="entry name" value="Barwin"/>
    <property type="match status" value="1"/>
</dbReference>
<dbReference type="Proteomes" id="UP001202328">
    <property type="component" value="Unassembled WGS sequence"/>
</dbReference>
<dbReference type="GO" id="GO:0004540">
    <property type="term" value="F:RNA nuclease activity"/>
    <property type="evidence" value="ECO:0007669"/>
    <property type="project" value="InterPro"/>
</dbReference>
<keyword evidence="2" id="KW-0732">Signal</keyword>
<dbReference type="GO" id="GO:0050832">
    <property type="term" value="P:defense response to fungus"/>
    <property type="evidence" value="ECO:0007669"/>
    <property type="project" value="InterPro"/>
</dbReference>
<feature type="signal peptide" evidence="2">
    <location>
        <begin position="1"/>
        <end position="24"/>
    </location>
</feature>
<dbReference type="PANTHER" id="PTHR46351">
    <property type="entry name" value="WOUND-INDUCED PROTEIN WIN2"/>
    <property type="match status" value="1"/>
</dbReference>
<dbReference type="SUPFAM" id="SSF50685">
    <property type="entry name" value="Barwin-like endoglucanases"/>
    <property type="match status" value="1"/>
</dbReference>
<feature type="chain" id="PRO_5042273557" description="Barwin domain-containing protein" evidence="2">
    <location>
        <begin position="25"/>
        <end position="134"/>
    </location>
</feature>
<evidence type="ECO:0000313" key="4">
    <source>
        <dbReference type="EMBL" id="KAI3912949.1"/>
    </source>
</evidence>
<dbReference type="PRINTS" id="PR00602">
    <property type="entry name" value="BARWIN"/>
</dbReference>
<dbReference type="InterPro" id="IPR036908">
    <property type="entry name" value="RlpA-like_sf"/>
</dbReference>
<dbReference type="GO" id="GO:0042742">
    <property type="term" value="P:defense response to bacterium"/>
    <property type="evidence" value="ECO:0007669"/>
    <property type="project" value="InterPro"/>
</dbReference>
<protein>
    <recommendedName>
        <fullName evidence="3">Barwin domain-containing protein</fullName>
    </recommendedName>
</protein>
<evidence type="ECO:0000313" key="5">
    <source>
        <dbReference type="Proteomes" id="UP001202328"/>
    </source>
</evidence>
<reference evidence="4" key="1">
    <citation type="submission" date="2022-04" db="EMBL/GenBank/DDBJ databases">
        <title>A functionally conserved STORR gene fusion in Papaver species that diverged 16.8 million years ago.</title>
        <authorList>
            <person name="Catania T."/>
        </authorList>
    </citation>
    <scope>NUCLEOTIDE SEQUENCE</scope>
    <source>
        <strain evidence="4">S-188037</strain>
    </source>
</reference>
<dbReference type="InterPro" id="IPR001153">
    <property type="entry name" value="Barwin_dom"/>
</dbReference>